<comment type="caution">
    <text evidence="2">The sequence shown here is derived from an EMBL/GenBank/DDBJ whole genome shotgun (WGS) entry which is preliminary data.</text>
</comment>
<name>A0A2M7V0G2_9BACT</name>
<dbReference type="SMART" id="SM00028">
    <property type="entry name" value="TPR"/>
    <property type="match status" value="2"/>
</dbReference>
<dbReference type="SUPFAM" id="SSF48452">
    <property type="entry name" value="TPR-like"/>
    <property type="match status" value="1"/>
</dbReference>
<dbReference type="AlphaFoldDB" id="A0A2M7V0G2"/>
<keyword evidence="1" id="KW-0802">TPR repeat</keyword>
<sequence length="74" mass="8868">MAFQLGLIYYNDEQFNKAKAEFERAILLDPNYSNARYFLGLIYDREENKKEAISQFERIEQFNPENQEVKKILA</sequence>
<accession>A0A2M7V0G2</accession>
<dbReference type="InterPro" id="IPR011990">
    <property type="entry name" value="TPR-like_helical_dom_sf"/>
</dbReference>
<protein>
    <submittedName>
        <fullName evidence="2">Uncharacterized protein</fullName>
    </submittedName>
</protein>
<proteinExistence type="predicted"/>
<feature type="non-terminal residue" evidence="2">
    <location>
        <position position="74"/>
    </location>
</feature>
<evidence type="ECO:0000313" key="2">
    <source>
        <dbReference type="EMBL" id="PIZ89699.1"/>
    </source>
</evidence>
<gene>
    <name evidence="2" type="ORF">COX89_00125</name>
</gene>
<dbReference type="Gene3D" id="1.25.40.10">
    <property type="entry name" value="Tetratricopeptide repeat domain"/>
    <property type="match status" value="1"/>
</dbReference>
<dbReference type="EMBL" id="PFPC01000004">
    <property type="protein sequence ID" value="PIZ89699.1"/>
    <property type="molecule type" value="Genomic_DNA"/>
</dbReference>
<dbReference type="Proteomes" id="UP000231538">
    <property type="component" value="Unassembled WGS sequence"/>
</dbReference>
<dbReference type="PROSITE" id="PS50005">
    <property type="entry name" value="TPR"/>
    <property type="match status" value="2"/>
</dbReference>
<evidence type="ECO:0000256" key="1">
    <source>
        <dbReference type="PROSITE-ProRule" id="PRU00339"/>
    </source>
</evidence>
<feature type="repeat" description="TPR" evidence="1">
    <location>
        <begin position="2"/>
        <end position="32"/>
    </location>
</feature>
<organism evidence="2 3">
    <name type="scientific">Candidatus Nealsonbacteria bacterium CG_4_10_14_0_2_um_filter_37_10</name>
    <dbReference type="NCBI Taxonomy" id="1974679"/>
    <lineage>
        <taxon>Bacteria</taxon>
        <taxon>Candidatus Nealsoniibacteriota</taxon>
    </lineage>
</organism>
<dbReference type="InterPro" id="IPR019734">
    <property type="entry name" value="TPR_rpt"/>
</dbReference>
<feature type="repeat" description="TPR" evidence="1">
    <location>
        <begin position="33"/>
        <end position="66"/>
    </location>
</feature>
<reference evidence="3" key="1">
    <citation type="submission" date="2017-09" db="EMBL/GenBank/DDBJ databases">
        <title>Depth-based differentiation of microbial function through sediment-hosted aquifers and enrichment of novel symbionts in the deep terrestrial subsurface.</title>
        <authorList>
            <person name="Probst A.J."/>
            <person name="Ladd B."/>
            <person name="Jarett J.K."/>
            <person name="Geller-Mcgrath D.E."/>
            <person name="Sieber C.M.K."/>
            <person name="Emerson J.B."/>
            <person name="Anantharaman K."/>
            <person name="Thomas B.C."/>
            <person name="Malmstrom R."/>
            <person name="Stieglmeier M."/>
            <person name="Klingl A."/>
            <person name="Woyke T."/>
            <person name="Ryan C.M."/>
            <person name="Banfield J.F."/>
        </authorList>
    </citation>
    <scope>NUCLEOTIDE SEQUENCE [LARGE SCALE GENOMIC DNA]</scope>
</reference>
<dbReference type="Pfam" id="PF13432">
    <property type="entry name" value="TPR_16"/>
    <property type="match status" value="1"/>
</dbReference>
<evidence type="ECO:0000313" key="3">
    <source>
        <dbReference type="Proteomes" id="UP000231538"/>
    </source>
</evidence>